<feature type="compositionally biased region" description="Basic residues" evidence="1">
    <location>
        <begin position="224"/>
        <end position="235"/>
    </location>
</feature>
<comment type="caution">
    <text evidence="2">The sequence shown here is derived from an EMBL/GenBank/DDBJ whole genome shotgun (WGS) entry which is preliminary data.</text>
</comment>
<evidence type="ECO:0000313" key="3">
    <source>
        <dbReference type="Proteomes" id="UP001176941"/>
    </source>
</evidence>
<dbReference type="EMBL" id="CATKSN020000340">
    <property type="protein sequence ID" value="CAI9149500.1"/>
    <property type="molecule type" value="Genomic_DNA"/>
</dbReference>
<evidence type="ECO:0000256" key="1">
    <source>
        <dbReference type="SAM" id="MobiDB-lite"/>
    </source>
</evidence>
<protein>
    <submittedName>
        <fullName evidence="2">Uncharacterized protein</fullName>
    </submittedName>
</protein>
<gene>
    <name evidence="2" type="ORF">MRATA1EN1_LOCUS31118</name>
</gene>
<name>A0ABN8XJC0_RANTA</name>
<sequence>MKPTGSVPPRESVRDSIDCRRRRKRYRSYTPTTSELTLPESVRGKTNLLLQRFMWAEPSPPADMLKAWSSPRPFALKHNADPETRIHMTEPKTLEPLRGSYYALLALGCPVPTKADRLSPRRSCYATQGVHCGSGRGSRTGNDNAVSCLAGVPYSFGGARRFSPLSDVYVNQLTQVHDTSYRRHEVASVHVREQEPADCYRHPESATTTNVRSCNGRRSSLLSHRPRRLQRLRTE</sequence>
<evidence type="ECO:0000313" key="2">
    <source>
        <dbReference type="EMBL" id="CAI9149500.1"/>
    </source>
</evidence>
<keyword evidence="3" id="KW-1185">Reference proteome</keyword>
<accession>A0ABN8XJC0</accession>
<dbReference type="Proteomes" id="UP001176941">
    <property type="component" value="Unassembled WGS sequence"/>
</dbReference>
<feature type="region of interest" description="Disordered" evidence="1">
    <location>
        <begin position="203"/>
        <end position="235"/>
    </location>
</feature>
<proteinExistence type="predicted"/>
<reference evidence="2" key="1">
    <citation type="submission" date="2023-04" db="EMBL/GenBank/DDBJ databases">
        <authorList>
            <consortium name="ELIXIR-Norway"/>
        </authorList>
    </citation>
    <scope>NUCLEOTIDE SEQUENCE [LARGE SCALE GENOMIC DNA]</scope>
</reference>
<organism evidence="2 3">
    <name type="scientific">Rangifer tarandus platyrhynchus</name>
    <name type="common">Svalbard reindeer</name>
    <dbReference type="NCBI Taxonomy" id="3082113"/>
    <lineage>
        <taxon>Eukaryota</taxon>
        <taxon>Metazoa</taxon>
        <taxon>Chordata</taxon>
        <taxon>Craniata</taxon>
        <taxon>Vertebrata</taxon>
        <taxon>Euteleostomi</taxon>
        <taxon>Mammalia</taxon>
        <taxon>Eutheria</taxon>
        <taxon>Laurasiatheria</taxon>
        <taxon>Artiodactyla</taxon>
        <taxon>Ruminantia</taxon>
        <taxon>Pecora</taxon>
        <taxon>Cervidae</taxon>
        <taxon>Odocoileinae</taxon>
        <taxon>Rangifer</taxon>
    </lineage>
</organism>